<evidence type="ECO:0000313" key="2">
    <source>
        <dbReference type="Proteomes" id="UP001174136"/>
    </source>
</evidence>
<dbReference type="PANTHER" id="PTHR47510">
    <property type="entry name" value="REVERSE TRANSCRIPTASE DOMAIN-CONTAINING PROTEIN"/>
    <property type="match status" value="1"/>
</dbReference>
<dbReference type="InterPro" id="IPR036691">
    <property type="entry name" value="Endo/exonu/phosph_ase_sf"/>
</dbReference>
<keyword evidence="2" id="KW-1185">Reference proteome</keyword>
<evidence type="ECO:0008006" key="3">
    <source>
        <dbReference type="Google" id="ProtNLM"/>
    </source>
</evidence>
<dbReference type="Gene3D" id="3.60.10.10">
    <property type="entry name" value="Endonuclease/exonuclease/phosphatase"/>
    <property type="match status" value="1"/>
</dbReference>
<organism evidence="1 2">
    <name type="scientific">Merluccius polli</name>
    <name type="common">Benguela hake</name>
    <name type="synonym">Merluccius cadenati</name>
    <dbReference type="NCBI Taxonomy" id="89951"/>
    <lineage>
        <taxon>Eukaryota</taxon>
        <taxon>Metazoa</taxon>
        <taxon>Chordata</taxon>
        <taxon>Craniata</taxon>
        <taxon>Vertebrata</taxon>
        <taxon>Euteleostomi</taxon>
        <taxon>Actinopterygii</taxon>
        <taxon>Neopterygii</taxon>
        <taxon>Teleostei</taxon>
        <taxon>Neoteleostei</taxon>
        <taxon>Acanthomorphata</taxon>
        <taxon>Zeiogadaria</taxon>
        <taxon>Gadariae</taxon>
        <taxon>Gadiformes</taxon>
        <taxon>Gadoidei</taxon>
        <taxon>Merlucciidae</taxon>
        <taxon>Merluccius</taxon>
    </lineage>
</organism>
<gene>
    <name evidence="1" type="ORF">N1851_018630</name>
</gene>
<dbReference type="PANTHER" id="PTHR47510:SF3">
    <property type="entry name" value="ENDO_EXONUCLEASE_PHOSPHATASE DOMAIN-CONTAINING PROTEIN"/>
    <property type="match status" value="1"/>
</dbReference>
<dbReference type="Proteomes" id="UP001174136">
    <property type="component" value="Unassembled WGS sequence"/>
</dbReference>
<protein>
    <recommendedName>
        <fullName evidence="3">Endonuclease/exonuclease/phosphatase domain-containing protein</fullName>
    </recommendedName>
</protein>
<reference evidence="1" key="1">
    <citation type="journal article" date="2023" name="Front. Mar. Sci.">
        <title>A new Merluccius polli reference genome to investigate the effects of global change in West African waters.</title>
        <authorList>
            <person name="Mateo J.L."/>
            <person name="Blanco-Fernandez C."/>
            <person name="Garcia-Vazquez E."/>
            <person name="Machado-Schiaffino G."/>
        </authorList>
    </citation>
    <scope>NUCLEOTIDE SEQUENCE</scope>
    <source>
        <strain evidence="1">C29</strain>
        <tissue evidence="1">Fin</tissue>
    </source>
</reference>
<proteinExistence type="predicted"/>
<dbReference type="AlphaFoldDB" id="A0AA47P089"/>
<accession>A0AA47P089</accession>
<name>A0AA47P089_MERPO</name>
<dbReference type="EMBL" id="JAOPHQ010003424">
    <property type="protein sequence ID" value="KAK0143253.1"/>
    <property type="molecule type" value="Genomic_DNA"/>
</dbReference>
<evidence type="ECO:0000313" key="1">
    <source>
        <dbReference type="EMBL" id="KAK0143253.1"/>
    </source>
</evidence>
<dbReference type="SUPFAM" id="SSF56219">
    <property type="entry name" value="DNase I-like"/>
    <property type="match status" value="1"/>
</dbReference>
<comment type="caution">
    <text evidence="1">The sequence shown here is derived from an EMBL/GenBank/DDBJ whole genome shotgun (WGS) entry which is preliminary data.</text>
</comment>
<sequence length="374" mass="42359">MEDIPAELWRKTHRGCRGNGSLRRRKGAKHRRLMERKTYKPCLPSLIMGNVRSLGNKMDELTALTRSHQEYRECSLMIFSESWLHTDVPDHNVSTEGFHTVRADRDCKKSGKRKGGGLAVYVNNRWCNPGHITVKDRICSPDIELLAVGLRPYYLPREFSHTIVVAVYIPPSDNPTSACDVIHSAIAGLQTAHPSALISGDFNHVSIKKTLPKFTQYVTCTTREEKTLDLLYANVKDAYTSTSLPPLGRSDHNLVLLTPCYVPLVKRLPVTTKTVRTWSEDYYEALQGCFEVTDWNVLCEPHGEDIDGLTECITDYINFLFTLYTTDFSYQTESCHLQKFSDDSAVVGCISKGEEAEYRAVERNNFPPGINKVF</sequence>